<sequence>MCQVKTVLCQFSPLRQITMCVHEVVFVQWDHTQVQLLRSQFEQIQRTLSAFEQPEVFLSPELELSPTPQGIRVWFRQGGMLIQQRDWETFSQLFQRGSLVLHETVSPSPRFLS</sequence>
<evidence type="ECO:0000313" key="2">
    <source>
        <dbReference type="Proteomes" id="UP000321306"/>
    </source>
</evidence>
<reference evidence="1 2" key="1">
    <citation type="submission" date="2019-07" db="EMBL/GenBank/DDBJ databases">
        <title>Whole genome shotgun sequence of Deinococcus cellulosilyticus NBRC 106333.</title>
        <authorList>
            <person name="Hosoyama A."/>
            <person name="Uohara A."/>
            <person name="Ohji S."/>
            <person name="Ichikawa N."/>
        </authorList>
    </citation>
    <scope>NUCLEOTIDE SEQUENCE [LARGE SCALE GENOMIC DNA]</scope>
    <source>
        <strain evidence="1 2">NBRC 106333</strain>
    </source>
</reference>
<keyword evidence="2" id="KW-1185">Reference proteome</keyword>
<dbReference type="EMBL" id="BJXB01000007">
    <property type="protein sequence ID" value="GEM46392.1"/>
    <property type="molecule type" value="Genomic_DNA"/>
</dbReference>
<evidence type="ECO:0000313" key="1">
    <source>
        <dbReference type="EMBL" id="GEM46392.1"/>
    </source>
</evidence>
<protein>
    <submittedName>
        <fullName evidence="1">Uncharacterized protein</fullName>
    </submittedName>
</protein>
<accession>A0A511N0K2</accession>
<dbReference type="Proteomes" id="UP000321306">
    <property type="component" value="Unassembled WGS sequence"/>
</dbReference>
<gene>
    <name evidence="1" type="ORF">DC3_20270</name>
</gene>
<comment type="caution">
    <text evidence="1">The sequence shown here is derived from an EMBL/GenBank/DDBJ whole genome shotgun (WGS) entry which is preliminary data.</text>
</comment>
<dbReference type="AlphaFoldDB" id="A0A511N0K2"/>
<proteinExistence type="predicted"/>
<name>A0A511N0K2_DEIC1</name>
<organism evidence="1 2">
    <name type="scientific">Deinococcus cellulosilyticus (strain DSM 18568 / NBRC 106333 / KACC 11606 / 5516J-15)</name>
    <dbReference type="NCBI Taxonomy" id="1223518"/>
    <lineage>
        <taxon>Bacteria</taxon>
        <taxon>Thermotogati</taxon>
        <taxon>Deinococcota</taxon>
        <taxon>Deinococci</taxon>
        <taxon>Deinococcales</taxon>
        <taxon>Deinococcaceae</taxon>
        <taxon>Deinococcus</taxon>
    </lineage>
</organism>